<dbReference type="STRING" id="190721.ACS15_3261"/>
<accession>A0A192A0F4</accession>
<evidence type="ECO:0000313" key="4">
    <source>
        <dbReference type="Proteomes" id="UP000078572"/>
    </source>
</evidence>
<feature type="transmembrane region" description="Helical" evidence="2">
    <location>
        <begin position="111"/>
        <end position="134"/>
    </location>
</feature>
<evidence type="ECO:0000256" key="2">
    <source>
        <dbReference type="SAM" id="Phobius"/>
    </source>
</evidence>
<dbReference type="GeneID" id="61527433"/>
<dbReference type="RefSeq" id="WP_064805382.1">
    <property type="nucleotide sequence ID" value="NZ_CP016022.1"/>
</dbReference>
<organism evidence="3 4">
    <name type="scientific">Ralstonia insidiosa</name>
    <dbReference type="NCBI Taxonomy" id="190721"/>
    <lineage>
        <taxon>Bacteria</taxon>
        <taxon>Pseudomonadati</taxon>
        <taxon>Pseudomonadota</taxon>
        <taxon>Betaproteobacteria</taxon>
        <taxon>Burkholderiales</taxon>
        <taxon>Burkholderiaceae</taxon>
        <taxon>Ralstonia</taxon>
    </lineage>
</organism>
<feature type="transmembrane region" description="Helical" evidence="2">
    <location>
        <begin position="43"/>
        <end position="66"/>
    </location>
</feature>
<dbReference type="AlphaFoldDB" id="A0A192A0F4"/>
<reference evidence="4" key="1">
    <citation type="submission" date="2016-06" db="EMBL/GenBank/DDBJ databases">
        <authorList>
            <person name="Xu Y."/>
            <person name="Nagy A."/>
            <person name="Yan X."/>
            <person name="Kim S.W."/>
            <person name="Haley B."/>
            <person name="Liu N.T."/>
            <person name="Nou X."/>
        </authorList>
    </citation>
    <scope>NUCLEOTIDE SEQUENCE [LARGE SCALE GENOMIC DNA]</scope>
    <source>
        <strain evidence="4">ATCC 49129</strain>
    </source>
</reference>
<protein>
    <submittedName>
        <fullName evidence="3">Uncharacterized protein</fullName>
    </submittedName>
</protein>
<dbReference type="EMBL" id="CP016022">
    <property type="protein sequence ID" value="ANJ73787.1"/>
    <property type="molecule type" value="Genomic_DNA"/>
</dbReference>
<gene>
    <name evidence="3" type="ORF">A9Y76_15545</name>
</gene>
<keyword evidence="2" id="KW-1133">Transmembrane helix</keyword>
<evidence type="ECO:0000313" key="3">
    <source>
        <dbReference type="EMBL" id="ANJ73787.1"/>
    </source>
</evidence>
<dbReference type="Proteomes" id="UP000078572">
    <property type="component" value="Chromosome 1"/>
</dbReference>
<evidence type="ECO:0000256" key="1">
    <source>
        <dbReference type="SAM" id="MobiDB-lite"/>
    </source>
</evidence>
<feature type="transmembrane region" description="Helical" evidence="2">
    <location>
        <begin position="81"/>
        <end position="99"/>
    </location>
</feature>
<keyword evidence="4" id="KW-1185">Reference proteome</keyword>
<feature type="transmembrane region" description="Helical" evidence="2">
    <location>
        <begin position="12"/>
        <end position="31"/>
    </location>
</feature>
<sequence>MPKLIHRIGSTIAPLCIATFFLSTLLCELFATRTVVAQLKSLIVTPGLWILIPALAATGASGMFLAKSRRGRLVDAKKKRMPIIAAVGLLVLVPCAIALNRWASAGAFDPTFYLVQTIELLAGATNLTLIGLNVRDGLRLSGRLRAKSQSPLNRPELRQTQGSTLNMRNRRDHPKHS</sequence>
<proteinExistence type="predicted"/>
<name>A0A192A0F4_9RALS</name>
<feature type="compositionally biased region" description="Basic residues" evidence="1">
    <location>
        <begin position="168"/>
        <end position="177"/>
    </location>
</feature>
<feature type="region of interest" description="Disordered" evidence="1">
    <location>
        <begin position="145"/>
        <end position="177"/>
    </location>
</feature>
<keyword evidence="2" id="KW-0472">Membrane</keyword>
<keyword evidence="2" id="KW-0812">Transmembrane</keyword>
<feature type="compositionally biased region" description="Polar residues" evidence="1">
    <location>
        <begin position="147"/>
        <end position="167"/>
    </location>
</feature>